<name>A0A6J4N727_9ACTN</name>
<feature type="non-terminal residue" evidence="1">
    <location>
        <position position="1"/>
    </location>
</feature>
<dbReference type="EMBL" id="CADCUN010000081">
    <property type="protein sequence ID" value="CAA9379256.1"/>
    <property type="molecule type" value="Genomic_DNA"/>
</dbReference>
<dbReference type="AlphaFoldDB" id="A0A6J4N727"/>
<proteinExistence type="predicted"/>
<accession>A0A6J4N727</accession>
<organism evidence="1">
    <name type="scientific">uncultured Nocardioides sp</name>
    <dbReference type="NCBI Taxonomy" id="198441"/>
    <lineage>
        <taxon>Bacteria</taxon>
        <taxon>Bacillati</taxon>
        <taxon>Actinomycetota</taxon>
        <taxon>Actinomycetes</taxon>
        <taxon>Propionibacteriales</taxon>
        <taxon>Nocardioidaceae</taxon>
        <taxon>Nocardioides</taxon>
        <taxon>environmental samples</taxon>
    </lineage>
</organism>
<gene>
    <name evidence="1" type="ORF">AVDCRST_MAG60-746</name>
</gene>
<sequence>EVGQALEAGDVVPGVGVERLGHALDRTHAGFLRRCPEERGAGQDRRGVFMRASVVGTGIAPTEVVLWAV</sequence>
<protein>
    <submittedName>
        <fullName evidence="1">Uncharacterized protein</fullName>
    </submittedName>
</protein>
<evidence type="ECO:0000313" key="1">
    <source>
        <dbReference type="EMBL" id="CAA9379256.1"/>
    </source>
</evidence>
<reference evidence="1" key="1">
    <citation type="submission" date="2020-02" db="EMBL/GenBank/DDBJ databases">
        <authorList>
            <person name="Meier V. D."/>
        </authorList>
    </citation>
    <scope>NUCLEOTIDE SEQUENCE</scope>
    <source>
        <strain evidence="1">AVDCRST_MAG60</strain>
    </source>
</reference>